<protein>
    <submittedName>
        <fullName evidence="1">19137_t:CDS:1</fullName>
    </submittedName>
</protein>
<reference evidence="1" key="1">
    <citation type="submission" date="2021-06" db="EMBL/GenBank/DDBJ databases">
        <authorList>
            <person name="Kallberg Y."/>
            <person name="Tangrot J."/>
            <person name="Rosling A."/>
        </authorList>
    </citation>
    <scope>NUCLEOTIDE SEQUENCE</scope>
    <source>
        <strain evidence="1">MA453B</strain>
    </source>
</reference>
<feature type="non-terminal residue" evidence="1">
    <location>
        <position position="160"/>
    </location>
</feature>
<dbReference type="Proteomes" id="UP000789405">
    <property type="component" value="Unassembled WGS sequence"/>
</dbReference>
<proteinExistence type="predicted"/>
<feature type="non-terminal residue" evidence="1">
    <location>
        <position position="1"/>
    </location>
</feature>
<organism evidence="1 2">
    <name type="scientific">Dentiscutata erythropus</name>
    <dbReference type="NCBI Taxonomy" id="1348616"/>
    <lineage>
        <taxon>Eukaryota</taxon>
        <taxon>Fungi</taxon>
        <taxon>Fungi incertae sedis</taxon>
        <taxon>Mucoromycota</taxon>
        <taxon>Glomeromycotina</taxon>
        <taxon>Glomeromycetes</taxon>
        <taxon>Diversisporales</taxon>
        <taxon>Gigasporaceae</taxon>
        <taxon>Dentiscutata</taxon>
    </lineage>
</organism>
<dbReference type="AlphaFoldDB" id="A0A9N9PAV9"/>
<accession>A0A9N9PAV9</accession>
<sequence length="160" mass="18674">AEGPWSTAELINYINSKIEEALKLTNLKIDKIEGANIQPKNVQNTMLRIKRARKTVQKARNLKNLAAKCDRINKHIERRYTNFKENTKCMVNSILKKDTTGVTFTKLATSTKLNLMNENKWKEWEETYKTARNCNKEAFNKLDELISLEEFNETMRSSLM</sequence>
<evidence type="ECO:0000313" key="2">
    <source>
        <dbReference type="Proteomes" id="UP000789405"/>
    </source>
</evidence>
<name>A0A9N9PAV9_9GLOM</name>
<dbReference type="EMBL" id="CAJVPY010033796">
    <property type="protein sequence ID" value="CAG8799319.1"/>
    <property type="molecule type" value="Genomic_DNA"/>
</dbReference>
<gene>
    <name evidence="1" type="ORF">DERYTH_LOCUS23043</name>
</gene>
<evidence type="ECO:0000313" key="1">
    <source>
        <dbReference type="EMBL" id="CAG8799319.1"/>
    </source>
</evidence>
<keyword evidence="2" id="KW-1185">Reference proteome</keyword>
<comment type="caution">
    <text evidence="1">The sequence shown here is derived from an EMBL/GenBank/DDBJ whole genome shotgun (WGS) entry which is preliminary data.</text>
</comment>